<dbReference type="InterPro" id="IPR050483">
    <property type="entry name" value="CoA-transferase_III_domain"/>
</dbReference>
<evidence type="ECO:0000256" key="1">
    <source>
        <dbReference type="ARBA" id="ARBA00022679"/>
    </source>
</evidence>
<dbReference type="Proteomes" id="UP001612928">
    <property type="component" value="Unassembled WGS sequence"/>
</dbReference>
<dbReference type="SUPFAM" id="SSF89796">
    <property type="entry name" value="CoA-transferase family III (CaiB/BaiF)"/>
    <property type="match status" value="1"/>
</dbReference>
<comment type="caution">
    <text evidence="2">The sequence shown here is derived from an EMBL/GenBank/DDBJ whole genome shotgun (WGS) entry which is preliminary data.</text>
</comment>
<dbReference type="InterPro" id="IPR023606">
    <property type="entry name" value="CoA-Trfase_III_dom_1_sf"/>
</dbReference>
<dbReference type="Gene3D" id="3.40.50.10540">
    <property type="entry name" value="Crotonobetainyl-coa:carnitine coa-transferase, domain 1"/>
    <property type="match status" value="1"/>
</dbReference>
<name>A0ABW8ADL2_9ACTN</name>
<proteinExistence type="predicted"/>
<keyword evidence="3" id="KW-1185">Reference proteome</keyword>
<dbReference type="Gene3D" id="3.30.1540.10">
    <property type="entry name" value="formyl-coa transferase, domain 3"/>
    <property type="match status" value="1"/>
</dbReference>
<dbReference type="GO" id="GO:0016740">
    <property type="term" value="F:transferase activity"/>
    <property type="evidence" value="ECO:0007669"/>
    <property type="project" value="UniProtKB-KW"/>
</dbReference>
<evidence type="ECO:0000313" key="2">
    <source>
        <dbReference type="EMBL" id="MFI7444872.1"/>
    </source>
</evidence>
<dbReference type="RefSeq" id="WP_397025193.1">
    <property type="nucleotide sequence ID" value="NZ_JBITMB010000010.1"/>
</dbReference>
<dbReference type="EMBL" id="JBITMB010000010">
    <property type="protein sequence ID" value="MFI7444872.1"/>
    <property type="molecule type" value="Genomic_DNA"/>
</dbReference>
<organism evidence="2 3">
    <name type="scientific">Nonomuraea indica</name>
    <dbReference type="NCBI Taxonomy" id="1581193"/>
    <lineage>
        <taxon>Bacteria</taxon>
        <taxon>Bacillati</taxon>
        <taxon>Actinomycetota</taxon>
        <taxon>Actinomycetes</taxon>
        <taxon>Streptosporangiales</taxon>
        <taxon>Streptosporangiaceae</taxon>
        <taxon>Nonomuraea</taxon>
    </lineage>
</organism>
<evidence type="ECO:0000313" key="3">
    <source>
        <dbReference type="Proteomes" id="UP001612928"/>
    </source>
</evidence>
<dbReference type="InterPro" id="IPR044855">
    <property type="entry name" value="CoA-Trfase_III_dom3_sf"/>
</dbReference>
<gene>
    <name evidence="2" type="ORF">ACIBP5_33275</name>
</gene>
<dbReference type="Pfam" id="PF02515">
    <property type="entry name" value="CoA_transf_3"/>
    <property type="match status" value="1"/>
</dbReference>
<keyword evidence="1 2" id="KW-0808">Transferase</keyword>
<reference evidence="2 3" key="1">
    <citation type="submission" date="2024-10" db="EMBL/GenBank/DDBJ databases">
        <title>The Natural Products Discovery Center: Release of the First 8490 Sequenced Strains for Exploring Actinobacteria Biosynthetic Diversity.</title>
        <authorList>
            <person name="Kalkreuter E."/>
            <person name="Kautsar S.A."/>
            <person name="Yang D."/>
            <person name="Bader C.D."/>
            <person name="Teijaro C.N."/>
            <person name="Fluegel L."/>
            <person name="Davis C.M."/>
            <person name="Simpson J.R."/>
            <person name="Lauterbach L."/>
            <person name="Steele A.D."/>
            <person name="Gui C."/>
            <person name="Meng S."/>
            <person name="Li G."/>
            <person name="Viehrig K."/>
            <person name="Ye F."/>
            <person name="Su P."/>
            <person name="Kiefer A.F."/>
            <person name="Nichols A."/>
            <person name="Cepeda A.J."/>
            <person name="Yan W."/>
            <person name="Fan B."/>
            <person name="Jiang Y."/>
            <person name="Adhikari A."/>
            <person name="Zheng C.-J."/>
            <person name="Schuster L."/>
            <person name="Cowan T.M."/>
            <person name="Smanski M.J."/>
            <person name="Chevrette M.G."/>
            <person name="De Carvalho L.P.S."/>
            <person name="Shen B."/>
        </authorList>
    </citation>
    <scope>NUCLEOTIDE SEQUENCE [LARGE SCALE GENOMIC DNA]</scope>
    <source>
        <strain evidence="2 3">NPDC049503</strain>
    </source>
</reference>
<sequence length="399" mass="42153">MSGAVRGLRVLDLSRVLAGPLCAQMLADHGAEVIKVEAPAGDETRRWGPPFVDEAETTSAYYQGLNRNKANVVLDLRTQPGREVLHDLIARADVVVENFKAGTMEGWGLGYESRLAREFPGLVYCRITGYGVDGPLGGLPGYDAVLQAYGGLMSLNGERDGDPLRVGVPIVDLTAAHQAFAGVLLALLERAVSGRGQLVDVTLFDAVLSILHPHSATYLQSGEVPERTGAAHPTVAPYQVFRTAGEGRLFVAAASDAQFVALAEVLGCPGLAGDPRFRRNRDRVSRRAELLAELEPIFLLHDAGDLAEELAARGVPASPVHDIDGALSAPHARHRAMVVQDGTYCGIGVPIKLGRSAAVPPRAPAAAGADTCRVLTELGYSSERISVLGRSGAFGPHSP</sequence>
<dbReference type="PANTHER" id="PTHR48207">
    <property type="entry name" value="SUCCINATE--HYDROXYMETHYLGLUTARATE COA-TRANSFERASE"/>
    <property type="match status" value="1"/>
</dbReference>
<protein>
    <submittedName>
        <fullName evidence="2">CaiB/BaiF CoA transferase family protein</fullName>
    </submittedName>
</protein>
<dbReference type="PANTHER" id="PTHR48207:SF3">
    <property type="entry name" value="SUCCINATE--HYDROXYMETHYLGLUTARATE COA-TRANSFERASE"/>
    <property type="match status" value="1"/>
</dbReference>
<accession>A0ABW8ADL2</accession>
<dbReference type="InterPro" id="IPR003673">
    <property type="entry name" value="CoA-Trfase_fam_III"/>
</dbReference>